<evidence type="ECO:0000313" key="8">
    <source>
        <dbReference type="Proteomes" id="UP000177798"/>
    </source>
</evidence>
<feature type="domain" description="HTH CENPB-type" evidence="6">
    <location>
        <begin position="57"/>
        <end position="138"/>
    </location>
</feature>
<dbReference type="InterPro" id="IPR009057">
    <property type="entry name" value="Homeodomain-like_sf"/>
</dbReference>
<dbReference type="Gene3D" id="3.30.420.10">
    <property type="entry name" value="Ribonuclease H-like superfamily/Ribonuclease H"/>
    <property type="match status" value="1"/>
</dbReference>
<dbReference type="InterPro" id="IPR036397">
    <property type="entry name" value="RNaseH_sf"/>
</dbReference>
<dbReference type="GO" id="GO:0005634">
    <property type="term" value="C:nucleus"/>
    <property type="evidence" value="ECO:0007669"/>
    <property type="project" value="UniProtKB-SubCell"/>
</dbReference>
<dbReference type="SUPFAM" id="SSF46689">
    <property type="entry name" value="Homeodomain-like"/>
    <property type="match status" value="1"/>
</dbReference>
<feature type="compositionally biased region" description="Basic residues" evidence="5">
    <location>
        <begin position="524"/>
        <end position="533"/>
    </location>
</feature>
<evidence type="ECO:0000313" key="7">
    <source>
        <dbReference type="EMBL" id="APA14851.1"/>
    </source>
</evidence>
<evidence type="ECO:0000259" key="6">
    <source>
        <dbReference type="PROSITE" id="PS51253"/>
    </source>
</evidence>
<dbReference type="PROSITE" id="PS51253">
    <property type="entry name" value="HTH_CENPB"/>
    <property type="match status" value="1"/>
</dbReference>
<dbReference type="VEuPathDB" id="FungiDB:sscle_13g096210"/>
<dbReference type="InterPro" id="IPR006600">
    <property type="entry name" value="HTH_CenpB_DNA-bd_dom"/>
</dbReference>
<feature type="coiled-coil region" evidence="4">
    <location>
        <begin position="465"/>
        <end position="492"/>
    </location>
</feature>
<keyword evidence="3" id="KW-0539">Nucleus</keyword>
<keyword evidence="4" id="KW-0175">Coiled coil</keyword>
<evidence type="ECO:0000256" key="2">
    <source>
        <dbReference type="ARBA" id="ARBA00023125"/>
    </source>
</evidence>
<dbReference type="AlphaFoldDB" id="A0A1D9QIZ2"/>
<evidence type="ECO:0000256" key="3">
    <source>
        <dbReference type="ARBA" id="ARBA00023242"/>
    </source>
</evidence>
<dbReference type="PANTHER" id="PTHR19303">
    <property type="entry name" value="TRANSPOSON"/>
    <property type="match status" value="1"/>
</dbReference>
<dbReference type="Pfam" id="PF05225">
    <property type="entry name" value="HTH_psq"/>
    <property type="match status" value="1"/>
</dbReference>
<evidence type="ECO:0000256" key="1">
    <source>
        <dbReference type="ARBA" id="ARBA00004123"/>
    </source>
</evidence>
<protein>
    <recommendedName>
        <fullName evidence="6">HTH CENPB-type domain-containing protein</fullName>
    </recommendedName>
</protein>
<accession>A0A1D9QIZ2</accession>
<dbReference type="Pfam" id="PF03184">
    <property type="entry name" value="DDE_1"/>
    <property type="match status" value="1"/>
</dbReference>
<dbReference type="InterPro" id="IPR004875">
    <property type="entry name" value="DDE_SF_endonuclease_dom"/>
</dbReference>
<dbReference type="Proteomes" id="UP000177798">
    <property type="component" value="Chromosome 13"/>
</dbReference>
<comment type="subcellular location">
    <subcellularLocation>
        <location evidence="1">Nucleus</location>
    </subcellularLocation>
</comment>
<dbReference type="PANTHER" id="PTHR19303:SF74">
    <property type="entry name" value="POGO TRANSPOSABLE ELEMENT WITH KRAB DOMAIN"/>
    <property type="match status" value="1"/>
</dbReference>
<feature type="compositionally biased region" description="Acidic residues" evidence="5">
    <location>
        <begin position="538"/>
        <end position="561"/>
    </location>
</feature>
<name>A0A1D9QIZ2_SCLS1</name>
<proteinExistence type="predicted"/>
<dbReference type="EMBL" id="CP017826">
    <property type="protein sequence ID" value="APA14851.1"/>
    <property type="molecule type" value="Genomic_DNA"/>
</dbReference>
<gene>
    <name evidence="7" type="ORF">sscle_13g096210</name>
</gene>
<evidence type="ECO:0000256" key="5">
    <source>
        <dbReference type="SAM" id="MobiDB-lite"/>
    </source>
</evidence>
<dbReference type="InterPro" id="IPR007889">
    <property type="entry name" value="HTH_Psq"/>
</dbReference>
<organism evidence="7 8">
    <name type="scientific">Sclerotinia sclerotiorum (strain ATCC 18683 / 1980 / Ss-1)</name>
    <name type="common">White mold</name>
    <name type="synonym">Whetzelinia sclerotiorum</name>
    <dbReference type="NCBI Taxonomy" id="665079"/>
    <lineage>
        <taxon>Eukaryota</taxon>
        <taxon>Fungi</taxon>
        <taxon>Dikarya</taxon>
        <taxon>Ascomycota</taxon>
        <taxon>Pezizomycotina</taxon>
        <taxon>Leotiomycetes</taxon>
        <taxon>Helotiales</taxon>
        <taxon>Sclerotiniaceae</taxon>
        <taxon>Sclerotinia</taxon>
    </lineage>
</organism>
<feature type="region of interest" description="Disordered" evidence="5">
    <location>
        <begin position="517"/>
        <end position="573"/>
    </location>
</feature>
<reference evidence="8" key="1">
    <citation type="journal article" date="2017" name="Genome Biol. Evol.">
        <title>The complete genome sequence of the phytopathogenic fungus Sclerotinia sclerotiorum reveals insights into the genome architecture of broad host range pathogens.</title>
        <authorList>
            <person name="Derbyshire M."/>
            <person name="Denton-Giles M."/>
            <person name="Hegedus D."/>
            <person name="Seifbarghy S."/>
            <person name="Rollins J."/>
            <person name="van Kan J."/>
            <person name="Seidl M.F."/>
            <person name="Faino L."/>
            <person name="Mbengue M."/>
            <person name="Navaud O."/>
            <person name="Raffaele S."/>
            <person name="Hammond-Kosack K."/>
            <person name="Heard S."/>
            <person name="Oliver R."/>
        </authorList>
    </citation>
    <scope>NUCLEOTIDE SEQUENCE [LARGE SCALE GENOMIC DNA]</scope>
    <source>
        <strain evidence="8">ATCC 18683 / 1980 / Ss-1</strain>
    </source>
</reference>
<evidence type="ECO:0000256" key="4">
    <source>
        <dbReference type="SAM" id="Coils"/>
    </source>
</evidence>
<keyword evidence="2" id="KW-0238">DNA-binding</keyword>
<dbReference type="Pfam" id="PF03221">
    <property type="entry name" value="HTH_Tnp_Tc5"/>
    <property type="match status" value="1"/>
</dbReference>
<dbReference type="GO" id="GO:0003677">
    <property type="term" value="F:DNA binding"/>
    <property type="evidence" value="ECO:0007669"/>
    <property type="project" value="UniProtKB-KW"/>
</dbReference>
<sequence>MHTESPLTPSQIEEKIQNAIIALQLKDFKSIRKAAEYFEVPKSTLIARVAGRKSHTQSHEMAQILSNAEENTLVQWISRFTITGFPATSMLVKEMADEIRLRRIQVASSRIPTSTEIPPIGHKWIYRFQKRHPELKICYSHQLESNRTKETTPENIQTWFDTFCIRLIERKYELDDIYNIDETGFGVGSTQSIRIIIDSTQKSNWKVTAGKQEWITAFECVNAVGKALSSMIIFKAQNTNSVWIPKDTPQSWQFSTSTNGWTSNSHGLEWLKRVFEPESKKVSDDRPRLLIMDGHSSHITSSFIAFYIEKEIDLLILPPHCSYLLQSLDITVYGLMKRYHALEVDRYSRAGVKRIQRAEWVELFQNIRKKALNSSNIKANWRGAGLVPFALRKVLDSLPFNSSQQPSTPQMRMSNQDLDLSILRSSPPDGTELRQANQTFNKALADNDSLASLTRRYTKRMTRLVESQNAEIALLRKQLADAQEVIETRKKRTKGKRVKLQGQFVFSSEEVLKMVCKAEEKPKEKKPRGRPRKRPIEELEEETEEEEPESSSSDLELELDECVARRTRSHREN</sequence>
<dbReference type="OrthoDB" id="5425890at2759"/>
<dbReference type="InterPro" id="IPR050863">
    <property type="entry name" value="CenT-Element_Derived"/>
</dbReference>